<keyword evidence="1" id="KW-0812">Transmembrane</keyword>
<keyword evidence="1" id="KW-1133">Transmembrane helix</keyword>
<dbReference type="AlphaFoldDB" id="A0A132BZQ3"/>
<evidence type="ECO:0000313" key="3">
    <source>
        <dbReference type="Proteomes" id="UP000068382"/>
    </source>
</evidence>
<organism evidence="2 3">
    <name type="scientific">Tritonibacter horizontis</name>
    <dbReference type="NCBI Taxonomy" id="1768241"/>
    <lineage>
        <taxon>Bacteria</taxon>
        <taxon>Pseudomonadati</taxon>
        <taxon>Pseudomonadota</taxon>
        <taxon>Alphaproteobacteria</taxon>
        <taxon>Rhodobacterales</taxon>
        <taxon>Paracoccaceae</taxon>
        <taxon>Tritonibacter</taxon>
    </lineage>
</organism>
<name>A0A132BZQ3_9RHOB</name>
<dbReference type="Proteomes" id="UP000068382">
    <property type="component" value="Unassembled WGS sequence"/>
</dbReference>
<sequence length="70" mass="7429">MSEADTPMTTRREVRQRKRGLYWAVAILGLAVLGLALFGFADELIDEDRPAVSLEAPLADGIEGGVGAGD</sequence>
<comment type="caution">
    <text evidence="2">The sequence shown here is derived from an EMBL/GenBank/DDBJ whole genome shotgun (WGS) entry which is preliminary data.</text>
</comment>
<feature type="transmembrane region" description="Helical" evidence="1">
    <location>
        <begin position="21"/>
        <end position="41"/>
    </location>
</feature>
<keyword evidence="1" id="KW-0472">Membrane</keyword>
<proteinExistence type="predicted"/>
<protein>
    <submittedName>
        <fullName evidence="2">Uncharacterized protein</fullName>
    </submittedName>
</protein>
<reference evidence="2 3" key="1">
    <citation type="submission" date="2015-12" db="EMBL/GenBank/DDBJ databases">
        <title>Genome sequence of the marine Rhodobacteraceae strain O3.65, Candidatus Tritonibacter horizontis.</title>
        <authorList>
            <person name="Poehlein A."/>
            <person name="Giebel H.A."/>
            <person name="Voget S."/>
            <person name="Brinkhoff T."/>
        </authorList>
    </citation>
    <scope>NUCLEOTIDE SEQUENCE [LARGE SCALE GENOMIC DNA]</scope>
    <source>
        <strain evidence="2 3">O3.65</strain>
    </source>
</reference>
<dbReference type="EMBL" id="LPUY01000041">
    <property type="protein sequence ID" value="KUP93794.1"/>
    <property type="molecule type" value="Genomic_DNA"/>
</dbReference>
<accession>A0A132BZQ3</accession>
<evidence type="ECO:0000256" key="1">
    <source>
        <dbReference type="SAM" id="Phobius"/>
    </source>
</evidence>
<keyword evidence="3" id="KW-1185">Reference proteome</keyword>
<dbReference type="RefSeq" id="WP_068241431.1">
    <property type="nucleotide sequence ID" value="NZ_LPUY01000041.1"/>
</dbReference>
<gene>
    <name evidence="2" type="ORF">TRIHO_12860</name>
</gene>
<evidence type="ECO:0000313" key="2">
    <source>
        <dbReference type="EMBL" id="KUP93794.1"/>
    </source>
</evidence>